<keyword evidence="2" id="KW-1185">Reference proteome</keyword>
<reference evidence="1" key="2">
    <citation type="submission" date="2018-03" db="EMBL/GenBank/DDBJ databases">
        <title>The Triticum urartu genome reveals the dynamic nature of wheat genome evolution.</title>
        <authorList>
            <person name="Ling H."/>
            <person name="Ma B."/>
            <person name="Shi X."/>
            <person name="Liu H."/>
            <person name="Dong L."/>
            <person name="Sun H."/>
            <person name="Cao Y."/>
            <person name="Gao Q."/>
            <person name="Zheng S."/>
            <person name="Li Y."/>
            <person name="Yu Y."/>
            <person name="Du H."/>
            <person name="Qi M."/>
            <person name="Li Y."/>
            <person name="Yu H."/>
            <person name="Cui Y."/>
            <person name="Wang N."/>
            <person name="Chen C."/>
            <person name="Wu H."/>
            <person name="Zhao Y."/>
            <person name="Zhang J."/>
            <person name="Li Y."/>
            <person name="Zhou W."/>
            <person name="Zhang B."/>
            <person name="Hu W."/>
            <person name="Eijk M."/>
            <person name="Tang J."/>
            <person name="Witsenboer H."/>
            <person name="Zhao S."/>
            <person name="Li Z."/>
            <person name="Zhang A."/>
            <person name="Wang D."/>
            <person name="Liang C."/>
        </authorList>
    </citation>
    <scope>NUCLEOTIDE SEQUENCE [LARGE SCALE GENOMIC DNA]</scope>
    <source>
        <strain evidence="1">cv. G1812</strain>
    </source>
</reference>
<dbReference type="AlphaFoldDB" id="A0A8R7QQE9"/>
<organism evidence="1 2">
    <name type="scientific">Triticum urartu</name>
    <name type="common">Red wild einkorn</name>
    <name type="synonym">Crithodium urartu</name>
    <dbReference type="NCBI Taxonomy" id="4572"/>
    <lineage>
        <taxon>Eukaryota</taxon>
        <taxon>Viridiplantae</taxon>
        <taxon>Streptophyta</taxon>
        <taxon>Embryophyta</taxon>
        <taxon>Tracheophyta</taxon>
        <taxon>Spermatophyta</taxon>
        <taxon>Magnoliopsida</taxon>
        <taxon>Liliopsida</taxon>
        <taxon>Poales</taxon>
        <taxon>Poaceae</taxon>
        <taxon>BOP clade</taxon>
        <taxon>Pooideae</taxon>
        <taxon>Triticodae</taxon>
        <taxon>Triticeae</taxon>
        <taxon>Triticinae</taxon>
        <taxon>Triticum</taxon>
    </lineage>
</organism>
<evidence type="ECO:0000313" key="1">
    <source>
        <dbReference type="EnsemblPlants" id="TuG1812G0600001114.01.T01"/>
    </source>
</evidence>
<reference evidence="2" key="1">
    <citation type="journal article" date="2013" name="Nature">
        <title>Draft genome of the wheat A-genome progenitor Triticum urartu.</title>
        <authorList>
            <person name="Ling H.Q."/>
            <person name="Zhao S."/>
            <person name="Liu D."/>
            <person name="Wang J."/>
            <person name="Sun H."/>
            <person name="Zhang C."/>
            <person name="Fan H."/>
            <person name="Li D."/>
            <person name="Dong L."/>
            <person name="Tao Y."/>
            <person name="Gao C."/>
            <person name="Wu H."/>
            <person name="Li Y."/>
            <person name="Cui Y."/>
            <person name="Guo X."/>
            <person name="Zheng S."/>
            <person name="Wang B."/>
            <person name="Yu K."/>
            <person name="Liang Q."/>
            <person name="Yang W."/>
            <person name="Lou X."/>
            <person name="Chen J."/>
            <person name="Feng M."/>
            <person name="Jian J."/>
            <person name="Zhang X."/>
            <person name="Luo G."/>
            <person name="Jiang Y."/>
            <person name="Liu J."/>
            <person name="Wang Z."/>
            <person name="Sha Y."/>
            <person name="Zhang B."/>
            <person name="Wu H."/>
            <person name="Tang D."/>
            <person name="Shen Q."/>
            <person name="Xue P."/>
            <person name="Zou S."/>
            <person name="Wang X."/>
            <person name="Liu X."/>
            <person name="Wang F."/>
            <person name="Yang Y."/>
            <person name="An X."/>
            <person name="Dong Z."/>
            <person name="Zhang K."/>
            <person name="Zhang X."/>
            <person name="Luo M.C."/>
            <person name="Dvorak J."/>
            <person name="Tong Y."/>
            <person name="Wang J."/>
            <person name="Yang H."/>
            <person name="Li Z."/>
            <person name="Wang D."/>
            <person name="Zhang A."/>
            <person name="Wang J."/>
        </authorList>
    </citation>
    <scope>NUCLEOTIDE SEQUENCE</scope>
    <source>
        <strain evidence="2">cv. G1812</strain>
    </source>
</reference>
<reference evidence="1" key="3">
    <citation type="submission" date="2022-06" db="UniProtKB">
        <authorList>
            <consortium name="EnsemblPlants"/>
        </authorList>
    </citation>
    <scope>IDENTIFICATION</scope>
</reference>
<evidence type="ECO:0000313" key="2">
    <source>
        <dbReference type="Proteomes" id="UP000015106"/>
    </source>
</evidence>
<accession>A0A8R7QQE9</accession>
<protein>
    <submittedName>
        <fullName evidence="1">Uncharacterized protein</fullName>
    </submittedName>
</protein>
<dbReference type="Proteomes" id="UP000015106">
    <property type="component" value="Chromosome 6"/>
</dbReference>
<name>A0A8R7QQE9_TRIUA</name>
<sequence length="97" mass="10904">MTYMILYNFYQNAFFVLMLFCEIGWVGVPHAGFGPDDAPILESSTLRAIHRCHCQPSDPQLSDMSRDHHAPRASCTMQRDVATVTRLCSSPPSTCPR</sequence>
<dbReference type="EnsemblPlants" id="TuG1812G0600001114.01.T01">
    <property type="protein sequence ID" value="TuG1812G0600001114.01.T01"/>
    <property type="gene ID" value="TuG1812G0600001114.01"/>
</dbReference>
<dbReference type="Gramene" id="TuG1812G0600001114.01.T01">
    <property type="protein sequence ID" value="TuG1812G0600001114.01.T01"/>
    <property type="gene ID" value="TuG1812G0600001114.01"/>
</dbReference>
<proteinExistence type="predicted"/>